<evidence type="ECO:0000256" key="1">
    <source>
        <dbReference type="ARBA" id="ARBA00004123"/>
    </source>
</evidence>
<evidence type="ECO:0000256" key="4">
    <source>
        <dbReference type="ARBA" id="ARBA00023155"/>
    </source>
</evidence>
<dbReference type="PROSITE" id="PS51818">
    <property type="entry name" value="HOMEO_PROSPERO"/>
    <property type="match status" value="1"/>
</dbReference>
<dbReference type="GO" id="GO:0000981">
    <property type="term" value="F:DNA-binding transcription factor activity, RNA polymerase II-specific"/>
    <property type="evidence" value="ECO:0007669"/>
    <property type="project" value="TreeGrafter"/>
</dbReference>
<keyword evidence="9" id="KW-1185">Reference proteome</keyword>
<dbReference type="InterPro" id="IPR023082">
    <property type="entry name" value="Homeo_prospero_dom"/>
</dbReference>
<sequence>MRFLRAHSSSFPTVPFLSPLPASSRLFLSVFSGASSGVADWPSAEGGGALTAAAAARTGAWSSRQEMSLSEQLVEQLACRAVGHLPLTSSVTSSMSGGFHAASTNPFLQSSPSSPFSSFFSAQTYQPPTFTSLAGASRNIKLKRARQRVDAGEPRNSYQNIVVAPLRNMIHGQHPRFPAPNGQVPFPPFAAFGQDGLNNLLPHMQNAWLRLQQQAANAGSNHATERLNALSNDVHKERIEENGNKDEASDASPCKVCDDPIATDQEEFKEDDADEIDTPSNPDPVNHMDDSETPKPIEQSPKSKRKSFKPKQVDPNDAEDADDGYVMIHTDDGFADDVHDETAELDSKSSGVDNDEPTTTTSQTPAATNKFQELFAMQQQWYSWMEQQKKLISNGMQSSPAAGGATNSAVAHGSGATTAEASKSSRPASITASAQRDLKALGQAIKQEIISSLPATIDKVISEYAQAEAAAVARAAAQQQQQQQMEAVAAHQNQQRPFYLHPLYHPYSTPGLSFGGQAGASIFPPGFNASWAAGGLQRPKDDFSSMLPRKKRSKVTDTRLSKMPMRSGSVTPSRMSPVTASYFPPTMVGHPMYGSPVFGGDDREDSPGNSDDLSEMGPFDSSMPQSSTLTPMHLRKAKLMFFYTRYPSSALLKSYFPDIRFNKNNTAQLVKWFSNFR</sequence>
<accession>A0A914UHW4</accession>
<organism evidence="9 10">
    <name type="scientific">Plectus sambesii</name>
    <dbReference type="NCBI Taxonomy" id="2011161"/>
    <lineage>
        <taxon>Eukaryota</taxon>
        <taxon>Metazoa</taxon>
        <taxon>Ecdysozoa</taxon>
        <taxon>Nematoda</taxon>
        <taxon>Chromadorea</taxon>
        <taxon>Plectida</taxon>
        <taxon>Plectina</taxon>
        <taxon>Plectoidea</taxon>
        <taxon>Plectidae</taxon>
        <taxon>Plectus</taxon>
    </lineage>
</organism>
<feature type="region of interest" description="Disordered" evidence="7">
    <location>
        <begin position="341"/>
        <end position="367"/>
    </location>
</feature>
<dbReference type="InterPro" id="IPR037131">
    <property type="entry name" value="Homeo_prospero_dom_sf"/>
</dbReference>
<dbReference type="AlphaFoldDB" id="A0A914UHW4"/>
<dbReference type="Gene3D" id="1.10.10.500">
    <property type="entry name" value="Homeo-prospero domain"/>
    <property type="match status" value="1"/>
</dbReference>
<evidence type="ECO:0000313" key="10">
    <source>
        <dbReference type="WBParaSite" id="PSAMB.scaffold1016size37123.g10409.t1"/>
    </source>
</evidence>
<keyword evidence="2" id="KW-0805">Transcription regulation</keyword>
<proteinExistence type="predicted"/>
<feature type="region of interest" description="Disordered" evidence="7">
    <location>
        <begin position="266"/>
        <end position="323"/>
    </location>
</feature>
<evidence type="ECO:0000259" key="8">
    <source>
        <dbReference type="PROSITE" id="PS51818"/>
    </source>
</evidence>
<keyword evidence="5" id="KW-0804">Transcription</keyword>
<comment type="subcellular location">
    <subcellularLocation>
        <location evidence="1">Nucleus</location>
    </subcellularLocation>
</comment>
<feature type="region of interest" description="Disordered" evidence="7">
    <location>
        <begin position="395"/>
        <end position="430"/>
    </location>
</feature>
<dbReference type="InterPro" id="IPR009057">
    <property type="entry name" value="Homeodomain-like_sf"/>
</dbReference>
<dbReference type="Proteomes" id="UP000887566">
    <property type="component" value="Unplaced"/>
</dbReference>
<dbReference type="GO" id="GO:0005634">
    <property type="term" value="C:nucleus"/>
    <property type="evidence" value="ECO:0007669"/>
    <property type="project" value="UniProtKB-SubCell"/>
</dbReference>
<reference evidence="10" key="1">
    <citation type="submission" date="2022-11" db="UniProtKB">
        <authorList>
            <consortium name="WormBaseParasite"/>
        </authorList>
    </citation>
    <scope>IDENTIFICATION</scope>
</reference>
<dbReference type="InterPro" id="IPR039350">
    <property type="entry name" value="Prospero_homeodomain"/>
</dbReference>
<dbReference type="PANTHER" id="PTHR12198:SF0">
    <property type="entry name" value="HOMEOBOX PROTEIN PROSPERO"/>
    <property type="match status" value="1"/>
</dbReference>
<keyword evidence="6" id="KW-0539">Nucleus</keyword>
<evidence type="ECO:0000256" key="6">
    <source>
        <dbReference type="ARBA" id="ARBA00023242"/>
    </source>
</evidence>
<feature type="compositionally biased region" description="Basic and acidic residues" evidence="7">
    <location>
        <begin position="286"/>
        <end position="295"/>
    </location>
</feature>
<feature type="compositionally biased region" description="Low complexity" evidence="7">
    <location>
        <begin position="357"/>
        <end position="367"/>
    </location>
</feature>
<dbReference type="PANTHER" id="PTHR12198">
    <property type="entry name" value="HOMEOBOX PROTEIN PROSPERO/PROX-1/CEH-26"/>
    <property type="match status" value="1"/>
</dbReference>
<feature type="region of interest" description="Disordered" evidence="7">
    <location>
        <begin position="596"/>
        <end position="628"/>
    </location>
</feature>
<dbReference type="SUPFAM" id="SSF46689">
    <property type="entry name" value="Homeodomain-like"/>
    <property type="match status" value="1"/>
</dbReference>
<dbReference type="Pfam" id="PF05044">
    <property type="entry name" value="HPD"/>
    <property type="match status" value="1"/>
</dbReference>
<evidence type="ECO:0000256" key="7">
    <source>
        <dbReference type="SAM" id="MobiDB-lite"/>
    </source>
</evidence>
<dbReference type="WBParaSite" id="PSAMB.scaffold1016size37123.g10409.t1">
    <property type="protein sequence ID" value="PSAMB.scaffold1016size37123.g10409.t1"/>
    <property type="gene ID" value="PSAMB.scaffold1016size37123.g10409"/>
</dbReference>
<feature type="region of interest" description="Disordered" evidence="7">
    <location>
        <begin position="538"/>
        <end position="558"/>
    </location>
</feature>
<evidence type="ECO:0000256" key="2">
    <source>
        <dbReference type="ARBA" id="ARBA00023015"/>
    </source>
</evidence>
<keyword evidence="4" id="KW-0371">Homeobox</keyword>
<evidence type="ECO:0000313" key="9">
    <source>
        <dbReference type="Proteomes" id="UP000887566"/>
    </source>
</evidence>
<dbReference type="GO" id="GO:0048468">
    <property type="term" value="P:cell development"/>
    <property type="evidence" value="ECO:0007669"/>
    <property type="project" value="UniProtKB-ARBA"/>
</dbReference>
<feature type="compositionally biased region" description="Acidic residues" evidence="7">
    <location>
        <begin position="266"/>
        <end position="277"/>
    </location>
</feature>
<dbReference type="GO" id="GO:0007399">
    <property type="term" value="P:nervous system development"/>
    <property type="evidence" value="ECO:0007669"/>
    <property type="project" value="UniProtKB-ARBA"/>
</dbReference>
<evidence type="ECO:0000256" key="3">
    <source>
        <dbReference type="ARBA" id="ARBA00023125"/>
    </source>
</evidence>
<keyword evidence="3" id="KW-0238">DNA-binding</keyword>
<dbReference type="GO" id="GO:0000978">
    <property type="term" value="F:RNA polymerase II cis-regulatory region sequence-specific DNA binding"/>
    <property type="evidence" value="ECO:0007669"/>
    <property type="project" value="TreeGrafter"/>
</dbReference>
<protein>
    <submittedName>
        <fullName evidence="10">Prospero domain-containing protein</fullName>
    </submittedName>
</protein>
<name>A0A914UHW4_9BILA</name>
<evidence type="ECO:0000256" key="5">
    <source>
        <dbReference type="ARBA" id="ARBA00023163"/>
    </source>
</evidence>
<feature type="domain" description="Prospero" evidence="8">
    <location>
        <begin position="626"/>
        <end position="677"/>
    </location>
</feature>